<evidence type="ECO:0000313" key="2">
    <source>
        <dbReference type="EMBL" id="KHF40721.1"/>
    </source>
</evidence>
<feature type="compositionally biased region" description="Basic and acidic residues" evidence="1">
    <location>
        <begin position="98"/>
        <end position="111"/>
    </location>
</feature>
<dbReference type="AlphaFoldDB" id="A0A0B0IM25"/>
<comment type="caution">
    <text evidence="2">The sequence shown here is derived from an EMBL/GenBank/DDBJ whole genome shotgun (WGS) entry which is preliminary data.</text>
</comment>
<organism evidence="2 3">
    <name type="scientific">Halalkalibacter okhensis</name>
    <dbReference type="NCBI Taxonomy" id="333138"/>
    <lineage>
        <taxon>Bacteria</taxon>
        <taxon>Bacillati</taxon>
        <taxon>Bacillota</taxon>
        <taxon>Bacilli</taxon>
        <taxon>Bacillales</taxon>
        <taxon>Bacillaceae</taxon>
        <taxon>Halalkalibacter</taxon>
    </lineage>
</organism>
<gene>
    <name evidence="2" type="ORF">LQ50_08005</name>
</gene>
<dbReference type="RefSeq" id="WP_034627736.1">
    <property type="nucleotide sequence ID" value="NZ_JRJU01000007.1"/>
</dbReference>
<name>A0A0B0IM25_9BACI</name>
<feature type="compositionally biased region" description="Basic residues" evidence="1">
    <location>
        <begin position="112"/>
        <end position="122"/>
    </location>
</feature>
<evidence type="ECO:0000313" key="3">
    <source>
        <dbReference type="Proteomes" id="UP000030832"/>
    </source>
</evidence>
<evidence type="ECO:0000256" key="1">
    <source>
        <dbReference type="SAM" id="MobiDB-lite"/>
    </source>
</evidence>
<keyword evidence="3" id="KW-1185">Reference proteome</keyword>
<proteinExistence type="predicted"/>
<protein>
    <submittedName>
        <fullName evidence="2">Uncharacterized protein</fullName>
    </submittedName>
</protein>
<feature type="compositionally biased region" description="Acidic residues" evidence="1">
    <location>
        <begin position="87"/>
        <end position="97"/>
    </location>
</feature>
<dbReference type="STRING" id="333138.LQ50_08005"/>
<sequence>MRRRKSEKMLVEMDYYDLDKLIYKKTREANEQLFGGILPFINRLFDENERILKEMDYLKAYIQGTEKPFVTSADDTDEQPRGTTPEEMYEEPSEEELEAVKRYLEKTEHGQRRYQKKYTPKLKIKELS</sequence>
<feature type="region of interest" description="Disordered" evidence="1">
    <location>
        <begin position="68"/>
        <end position="128"/>
    </location>
</feature>
<reference evidence="2 3" key="1">
    <citation type="submission" date="2014-09" db="EMBL/GenBank/DDBJ databases">
        <title>Genome sequencing and annotation of Bacillus Okhensis strain Kh10-101T.</title>
        <authorList>
            <person name="Prakash J.S."/>
        </authorList>
    </citation>
    <scope>NUCLEOTIDE SEQUENCE [LARGE SCALE GENOMIC DNA]</scope>
    <source>
        <strain evidence="3">Kh10-101T</strain>
    </source>
</reference>
<accession>A0A0B0IM25</accession>
<dbReference type="Proteomes" id="UP000030832">
    <property type="component" value="Unassembled WGS sequence"/>
</dbReference>
<dbReference type="OrthoDB" id="9949505at2"/>
<dbReference type="EMBL" id="JRJU01000007">
    <property type="protein sequence ID" value="KHF40721.1"/>
    <property type="molecule type" value="Genomic_DNA"/>
</dbReference>